<dbReference type="InterPro" id="IPR050952">
    <property type="entry name" value="TRIM-NHL_E3_ligases"/>
</dbReference>
<reference evidence="3" key="1">
    <citation type="submission" date="2021-01" db="EMBL/GenBank/DDBJ databases">
        <authorList>
            <person name="Corre E."/>
            <person name="Pelletier E."/>
            <person name="Niang G."/>
            <person name="Scheremetjew M."/>
            <person name="Finn R."/>
            <person name="Kale V."/>
            <person name="Holt S."/>
            <person name="Cochrane G."/>
            <person name="Meng A."/>
            <person name="Brown T."/>
            <person name="Cohen L."/>
        </authorList>
    </citation>
    <scope>NUCLEOTIDE SEQUENCE</scope>
    <source>
        <strain evidence="3">CCMP1374</strain>
    </source>
</reference>
<feature type="repeat" description="NHL" evidence="2">
    <location>
        <begin position="139"/>
        <end position="181"/>
    </location>
</feature>
<dbReference type="GO" id="GO:0043161">
    <property type="term" value="P:proteasome-mediated ubiquitin-dependent protein catabolic process"/>
    <property type="evidence" value="ECO:0007669"/>
    <property type="project" value="TreeGrafter"/>
</dbReference>
<dbReference type="Pfam" id="PF01436">
    <property type="entry name" value="NHL"/>
    <property type="match status" value="4"/>
</dbReference>
<name>A0A7S0F519_9EUKA</name>
<dbReference type="SUPFAM" id="SSF81383">
    <property type="entry name" value="F-box domain"/>
    <property type="match status" value="1"/>
</dbReference>
<dbReference type="InterPro" id="IPR001258">
    <property type="entry name" value="NHL_repeat"/>
</dbReference>
<gene>
    <name evidence="3" type="ORF">PANT1444_LOCUS17152</name>
</gene>
<evidence type="ECO:0000256" key="1">
    <source>
        <dbReference type="ARBA" id="ARBA00022737"/>
    </source>
</evidence>
<dbReference type="CDD" id="cd09917">
    <property type="entry name" value="F-box_SF"/>
    <property type="match status" value="1"/>
</dbReference>
<dbReference type="PANTHER" id="PTHR24104:SF47">
    <property type="entry name" value="E3 UBIQUITIN-PROTEIN LIGASE NHLRC1"/>
    <property type="match status" value="1"/>
</dbReference>
<feature type="repeat" description="NHL" evidence="2">
    <location>
        <begin position="186"/>
        <end position="229"/>
    </location>
</feature>
<keyword evidence="1" id="KW-0677">Repeat</keyword>
<organism evidence="3">
    <name type="scientific">Phaeocystis antarctica</name>
    <dbReference type="NCBI Taxonomy" id="33657"/>
    <lineage>
        <taxon>Eukaryota</taxon>
        <taxon>Haptista</taxon>
        <taxon>Haptophyta</taxon>
        <taxon>Prymnesiophyceae</taxon>
        <taxon>Phaeocystales</taxon>
        <taxon>Phaeocystaceae</taxon>
        <taxon>Phaeocystis</taxon>
    </lineage>
</organism>
<protein>
    <recommendedName>
        <fullName evidence="4">F-box domain-containing protein</fullName>
    </recommendedName>
</protein>
<proteinExistence type="predicted"/>
<dbReference type="InterPro" id="IPR011042">
    <property type="entry name" value="6-blade_b-propeller_TolB-like"/>
</dbReference>
<dbReference type="CDD" id="cd05819">
    <property type="entry name" value="NHL"/>
    <property type="match status" value="1"/>
</dbReference>
<accession>A0A7S0F519</accession>
<dbReference type="PANTHER" id="PTHR24104">
    <property type="entry name" value="E3 UBIQUITIN-PROTEIN LIGASE NHLRC1-RELATED"/>
    <property type="match status" value="1"/>
</dbReference>
<dbReference type="InterPro" id="IPR036047">
    <property type="entry name" value="F-box-like_dom_sf"/>
</dbReference>
<dbReference type="PROSITE" id="PS51125">
    <property type="entry name" value="NHL"/>
    <property type="match status" value="3"/>
</dbReference>
<dbReference type="Gene3D" id="2.120.10.30">
    <property type="entry name" value="TolB, C-terminal domain"/>
    <property type="match status" value="2"/>
</dbReference>
<evidence type="ECO:0000313" key="3">
    <source>
        <dbReference type="EMBL" id="CAD8503482.1"/>
    </source>
</evidence>
<evidence type="ECO:0000256" key="2">
    <source>
        <dbReference type="PROSITE-ProRule" id="PRU00504"/>
    </source>
</evidence>
<dbReference type="GO" id="GO:0061630">
    <property type="term" value="F:ubiquitin protein ligase activity"/>
    <property type="evidence" value="ECO:0007669"/>
    <property type="project" value="TreeGrafter"/>
</dbReference>
<dbReference type="EMBL" id="HBEP01030349">
    <property type="protein sequence ID" value="CAD8503482.1"/>
    <property type="molecule type" value="Transcribed_RNA"/>
</dbReference>
<evidence type="ECO:0008006" key="4">
    <source>
        <dbReference type="Google" id="ProtNLM"/>
    </source>
</evidence>
<dbReference type="GO" id="GO:0000209">
    <property type="term" value="P:protein polyubiquitination"/>
    <property type="evidence" value="ECO:0007669"/>
    <property type="project" value="TreeGrafter"/>
</dbReference>
<dbReference type="AlphaFoldDB" id="A0A7S0F519"/>
<feature type="repeat" description="NHL" evidence="2">
    <location>
        <begin position="59"/>
        <end position="89"/>
    </location>
</feature>
<dbReference type="SUPFAM" id="SSF101898">
    <property type="entry name" value="NHL repeat"/>
    <property type="match status" value="1"/>
</dbReference>
<sequence length="320" mass="34551">MVAEILVSPDLLPHMLEHLSMRQLHRVSAVCRAFRAAVPTALLLRRALNPKPTRVLVGFRCPTHVVALPDGGVVVADSDNNRVKVFNGQGELRLTIEYHDGERIFRNPRGLATDGEHLFVSDSSHHCIRKMRLEDGEPIASLGSQGSSRDEFSHPEGLALSRGRLIVADKDNNRLVCLNADTLTWAFAVGRFGSGPNELMYPTSVAITAGGEIVCADHYNNRLQVFAASNGAWLRSICGFGAASGPGRLAYPYGVGIDAKGRFLVTETKRLIVLTPEGEQVQSLPLPDCGALSGIQCGPRQTVFLADSSGDSVLVHETLP</sequence>